<reference evidence="12" key="1">
    <citation type="journal article" date="2023" name="Mol. Biol. Evol.">
        <title>Third-Generation Sequencing Reveals the Adaptive Role of the Epigenome in Three Deep-Sea Polychaetes.</title>
        <authorList>
            <person name="Perez M."/>
            <person name="Aroh O."/>
            <person name="Sun Y."/>
            <person name="Lan Y."/>
            <person name="Juniper S.K."/>
            <person name="Young C.R."/>
            <person name="Angers B."/>
            <person name="Qian P.Y."/>
        </authorList>
    </citation>
    <scope>NUCLEOTIDE SEQUENCE</scope>
    <source>
        <strain evidence="12">R07B-5</strain>
    </source>
</reference>
<proteinExistence type="predicted"/>
<dbReference type="PANTHER" id="PTHR15065:SF4">
    <property type="entry name" value="LD18634P"/>
    <property type="match status" value="1"/>
</dbReference>
<comment type="caution">
    <text evidence="12">The sequence shown here is derived from an EMBL/GenBank/DDBJ whole genome shotgun (WGS) entry which is preliminary data.</text>
</comment>
<feature type="domain" description="C2H2-type" evidence="11">
    <location>
        <begin position="380"/>
        <end position="408"/>
    </location>
</feature>
<dbReference type="SMART" id="SM00355">
    <property type="entry name" value="ZnF_C2H2"/>
    <property type="match status" value="5"/>
</dbReference>
<gene>
    <name evidence="12" type="ORF">NP493_7387g00001</name>
</gene>
<feature type="domain" description="C2H2-type" evidence="11">
    <location>
        <begin position="273"/>
        <end position="300"/>
    </location>
</feature>
<evidence type="ECO:0000259" key="11">
    <source>
        <dbReference type="PROSITE" id="PS50157"/>
    </source>
</evidence>
<dbReference type="GO" id="GO:0010564">
    <property type="term" value="P:regulation of cell cycle process"/>
    <property type="evidence" value="ECO:0007669"/>
    <property type="project" value="TreeGrafter"/>
</dbReference>
<organism evidence="12 13">
    <name type="scientific">Ridgeia piscesae</name>
    <name type="common">Tubeworm</name>
    <dbReference type="NCBI Taxonomy" id="27915"/>
    <lineage>
        <taxon>Eukaryota</taxon>
        <taxon>Metazoa</taxon>
        <taxon>Spiralia</taxon>
        <taxon>Lophotrochozoa</taxon>
        <taxon>Annelida</taxon>
        <taxon>Polychaeta</taxon>
        <taxon>Sedentaria</taxon>
        <taxon>Canalipalpata</taxon>
        <taxon>Sabellida</taxon>
        <taxon>Siboglinidae</taxon>
        <taxon>Ridgeia</taxon>
    </lineage>
</organism>
<evidence type="ECO:0000256" key="5">
    <source>
        <dbReference type="ARBA" id="ARBA00022833"/>
    </source>
</evidence>
<dbReference type="PROSITE" id="PS50157">
    <property type="entry name" value="ZINC_FINGER_C2H2_2"/>
    <property type="match status" value="3"/>
</dbReference>
<dbReference type="InterPro" id="IPR013087">
    <property type="entry name" value="Znf_C2H2_type"/>
</dbReference>
<accession>A0AAD9IQZ0</accession>
<dbReference type="GO" id="GO:0017053">
    <property type="term" value="C:transcription repressor complex"/>
    <property type="evidence" value="ECO:0007669"/>
    <property type="project" value="TreeGrafter"/>
</dbReference>
<evidence type="ECO:0000256" key="1">
    <source>
        <dbReference type="ARBA" id="ARBA00004123"/>
    </source>
</evidence>
<feature type="domain" description="C2H2-type" evidence="11">
    <location>
        <begin position="425"/>
        <end position="452"/>
    </location>
</feature>
<feature type="compositionally biased region" description="Polar residues" evidence="10">
    <location>
        <begin position="44"/>
        <end position="53"/>
    </location>
</feature>
<keyword evidence="3" id="KW-0677">Repeat</keyword>
<dbReference type="SUPFAM" id="SSF57667">
    <property type="entry name" value="beta-beta-alpha zinc fingers"/>
    <property type="match status" value="2"/>
</dbReference>
<dbReference type="PROSITE" id="PS00028">
    <property type="entry name" value="ZINC_FINGER_C2H2_1"/>
    <property type="match status" value="4"/>
</dbReference>
<evidence type="ECO:0000256" key="3">
    <source>
        <dbReference type="ARBA" id="ARBA00022737"/>
    </source>
</evidence>
<feature type="compositionally biased region" description="Low complexity" evidence="10">
    <location>
        <begin position="299"/>
        <end position="318"/>
    </location>
</feature>
<evidence type="ECO:0000256" key="10">
    <source>
        <dbReference type="SAM" id="MobiDB-lite"/>
    </source>
</evidence>
<evidence type="ECO:0000313" key="12">
    <source>
        <dbReference type="EMBL" id="KAK2138645.1"/>
    </source>
</evidence>
<feature type="region of interest" description="Disordered" evidence="10">
    <location>
        <begin position="119"/>
        <end position="148"/>
    </location>
</feature>
<dbReference type="Pfam" id="PF00096">
    <property type="entry name" value="zf-C2H2"/>
    <property type="match status" value="1"/>
</dbReference>
<evidence type="ECO:0000256" key="6">
    <source>
        <dbReference type="ARBA" id="ARBA00023015"/>
    </source>
</evidence>
<dbReference type="AlphaFoldDB" id="A0AAD9IQZ0"/>
<dbReference type="GO" id="GO:0000978">
    <property type="term" value="F:RNA polymerase II cis-regulatory region sequence-specific DNA binding"/>
    <property type="evidence" value="ECO:0007669"/>
    <property type="project" value="TreeGrafter"/>
</dbReference>
<protein>
    <recommendedName>
        <fullName evidence="11">C2H2-type domain-containing protein</fullName>
    </recommendedName>
</protein>
<evidence type="ECO:0000256" key="4">
    <source>
        <dbReference type="ARBA" id="ARBA00022771"/>
    </source>
</evidence>
<feature type="compositionally biased region" description="Polar residues" evidence="10">
    <location>
        <begin position="128"/>
        <end position="140"/>
    </location>
</feature>
<feature type="region of interest" description="Disordered" evidence="10">
    <location>
        <begin position="293"/>
        <end position="376"/>
    </location>
</feature>
<dbReference type="GO" id="GO:0030182">
    <property type="term" value="P:neuron differentiation"/>
    <property type="evidence" value="ECO:0007669"/>
    <property type="project" value="TreeGrafter"/>
</dbReference>
<evidence type="ECO:0000313" key="13">
    <source>
        <dbReference type="Proteomes" id="UP001209878"/>
    </source>
</evidence>
<dbReference type="InterPro" id="IPR036236">
    <property type="entry name" value="Znf_C2H2_sf"/>
</dbReference>
<dbReference type="Gene3D" id="3.30.160.60">
    <property type="entry name" value="Classic Zinc Finger"/>
    <property type="match status" value="2"/>
</dbReference>
<keyword evidence="4 9" id="KW-0863">Zinc-finger</keyword>
<dbReference type="GO" id="GO:0005634">
    <property type="term" value="C:nucleus"/>
    <property type="evidence" value="ECO:0007669"/>
    <property type="project" value="UniProtKB-SubCell"/>
</dbReference>
<feature type="region of interest" description="Disordered" evidence="10">
    <location>
        <begin position="44"/>
        <end position="64"/>
    </location>
</feature>
<keyword evidence="13" id="KW-1185">Reference proteome</keyword>
<evidence type="ECO:0000256" key="9">
    <source>
        <dbReference type="PROSITE-ProRule" id="PRU00042"/>
    </source>
</evidence>
<dbReference type="GO" id="GO:0008270">
    <property type="term" value="F:zinc ion binding"/>
    <property type="evidence" value="ECO:0007669"/>
    <property type="project" value="UniProtKB-KW"/>
</dbReference>
<evidence type="ECO:0000256" key="7">
    <source>
        <dbReference type="ARBA" id="ARBA00023163"/>
    </source>
</evidence>
<name>A0AAD9IQZ0_RIDPI</name>
<dbReference type="PANTHER" id="PTHR15065">
    <property type="entry name" value="INSULINOMA-ASSOCIATED 1"/>
    <property type="match status" value="1"/>
</dbReference>
<dbReference type="FunFam" id="3.30.160.60:FF:001896">
    <property type="entry name" value="insulinoma-associated protein 1b"/>
    <property type="match status" value="1"/>
</dbReference>
<keyword evidence="5" id="KW-0862">Zinc</keyword>
<keyword evidence="7" id="KW-0804">Transcription</keyword>
<keyword evidence="6" id="KW-0805">Transcription regulation</keyword>
<dbReference type="InterPro" id="IPR042972">
    <property type="entry name" value="INSM1/2"/>
</dbReference>
<keyword evidence="8" id="KW-0539">Nucleus</keyword>
<dbReference type="GO" id="GO:0001227">
    <property type="term" value="F:DNA-binding transcription repressor activity, RNA polymerase II-specific"/>
    <property type="evidence" value="ECO:0007669"/>
    <property type="project" value="TreeGrafter"/>
</dbReference>
<dbReference type="EMBL" id="JAODUO010007373">
    <property type="protein sequence ID" value="KAK2138645.1"/>
    <property type="molecule type" value="Genomic_DNA"/>
</dbReference>
<evidence type="ECO:0000256" key="8">
    <source>
        <dbReference type="ARBA" id="ARBA00023242"/>
    </source>
</evidence>
<evidence type="ECO:0000256" key="2">
    <source>
        <dbReference type="ARBA" id="ARBA00022723"/>
    </source>
</evidence>
<sequence length="514" mass="55044">MPKGFLVKRTKRHVTCSWRHRTEEERSDSGSEPDNAACHALAQTTAQPENSPDSGYGGRQANASPREIVGDNMRCFSLSPSWSASSSPSCVVATSRHGSPFHLPTFGCLTMSSPCDIPMSNGRDDLTGSPQGGATSPMSPNNNNNNKRAASDALQTATVVDNRKLASRKSPKKPKAARKITFEATDTTSPVLGTIIRDAAAVGDYVNDDSGRMRNGDIDPSLNMVDVSPEARAELERIENHIGDYVCRLCRGRYEDAFRLAQHRCSCIVHVEYRCPECDKAFNCPANLASHRRWHKPRANSTTATATAITNNSKSSSKSVDKSDAKSGISAQPLKQPNCPVFPGNDLGQSLKGDQDPSSGAPRKSLSPAARAGSGDDAVFPCDQCAKTFRHRAYLRKHVASCHAVRAADALAGEAVASGHVLPVCACGVCGRTFADPAVRDAHVRLHAVSQSLGGARYPELLQLQRRLEAALADRQPALPCKYCDGSFHSMHALACHIDKCHAPPPGTVQGPTS</sequence>
<dbReference type="Proteomes" id="UP001209878">
    <property type="component" value="Unassembled WGS sequence"/>
</dbReference>
<comment type="subcellular location">
    <subcellularLocation>
        <location evidence="1">Nucleus</location>
    </subcellularLocation>
</comment>
<keyword evidence="2" id="KW-0479">Metal-binding</keyword>